<name>A0AAN9HWK8_CROPI</name>
<evidence type="ECO:0000313" key="3">
    <source>
        <dbReference type="Proteomes" id="UP001372338"/>
    </source>
</evidence>
<reference evidence="2 3" key="1">
    <citation type="submission" date="2024-01" db="EMBL/GenBank/DDBJ databases">
        <title>The genomes of 5 underutilized Papilionoideae crops provide insights into root nodulation and disease resistanc.</title>
        <authorList>
            <person name="Yuan L."/>
        </authorList>
    </citation>
    <scope>NUCLEOTIDE SEQUENCE [LARGE SCALE GENOMIC DNA]</scope>
    <source>
        <strain evidence="2">ZHUSHIDOU_FW_LH</strain>
        <tissue evidence="2">Leaf</tissue>
    </source>
</reference>
<dbReference type="Proteomes" id="UP001372338">
    <property type="component" value="Unassembled WGS sequence"/>
</dbReference>
<protein>
    <submittedName>
        <fullName evidence="2">Uncharacterized protein</fullName>
    </submittedName>
</protein>
<comment type="caution">
    <text evidence="2">The sequence shown here is derived from an EMBL/GenBank/DDBJ whole genome shotgun (WGS) entry which is preliminary data.</text>
</comment>
<gene>
    <name evidence="2" type="ORF">RIF29_28518</name>
</gene>
<dbReference type="Gene3D" id="1.10.10.60">
    <property type="entry name" value="Homeodomain-like"/>
    <property type="match status" value="1"/>
</dbReference>
<dbReference type="EMBL" id="JAYWIO010000006">
    <property type="protein sequence ID" value="KAK7255115.1"/>
    <property type="molecule type" value="Genomic_DNA"/>
</dbReference>
<accession>A0AAN9HWK8</accession>
<dbReference type="AlphaFoldDB" id="A0AAN9HWK8"/>
<organism evidence="2 3">
    <name type="scientific">Crotalaria pallida</name>
    <name type="common">Smooth rattlebox</name>
    <name type="synonym">Crotalaria striata</name>
    <dbReference type="NCBI Taxonomy" id="3830"/>
    <lineage>
        <taxon>Eukaryota</taxon>
        <taxon>Viridiplantae</taxon>
        <taxon>Streptophyta</taxon>
        <taxon>Embryophyta</taxon>
        <taxon>Tracheophyta</taxon>
        <taxon>Spermatophyta</taxon>
        <taxon>Magnoliopsida</taxon>
        <taxon>eudicotyledons</taxon>
        <taxon>Gunneridae</taxon>
        <taxon>Pentapetalae</taxon>
        <taxon>rosids</taxon>
        <taxon>fabids</taxon>
        <taxon>Fabales</taxon>
        <taxon>Fabaceae</taxon>
        <taxon>Papilionoideae</taxon>
        <taxon>50 kb inversion clade</taxon>
        <taxon>genistoids sensu lato</taxon>
        <taxon>core genistoids</taxon>
        <taxon>Crotalarieae</taxon>
        <taxon>Crotalaria</taxon>
    </lineage>
</organism>
<evidence type="ECO:0000256" key="1">
    <source>
        <dbReference type="SAM" id="MobiDB-lite"/>
    </source>
</evidence>
<proteinExistence type="predicted"/>
<keyword evidence="3" id="KW-1185">Reference proteome</keyword>
<evidence type="ECO:0000313" key="2">
    <source>
        <dbReference type="EMBL" id="KAK7255115.1"/>
    </source>
</evidence>
<sequence>MDSPSSSSSPCTPPPSLQGVVSATLSLSLSLSLPTPPSCTIKKARKRARSASPPLSSMMKKAEKQAQRYLEENRKWQQTEEALEAKRIHQIRILMLKQMQANKKNKGRLVWTNDLHQNFRAAVNQLGLTIYTSKESCLQVLQ</sequence>
<feature type="region of interest" description="Disordered" evidence="1">
    <location>
        <begin position="34"/>
        <end position="66"/>
    </location>
</feature>